<dbReference type="EMBL" id="KN838540">
    <property type="protein sequence ID" value="KIK08845.1"/>
    <property type="molecule type" value="Genomic_DNA"/>
</dbReference>
<reference evidence="1 2" key="1">
    <citation type="submission" date="2014-04" db="EMBL/GenBank/DDBJ databases">
        <authorList>
            <consortium name="DOE Joint Genome Institute"/>
            <person name="Kuo A."/>
            <person name="Kohler A."/>
            <person name="Nagy L.G."/>
            <person name="Floudas D."/>
            <person name="Copeland A."/>
            <person name="Barry K.W."/>
            <person name="Cichocki N."/>
            <person name="Veneault-Fourrey C."/>
            <person name="LaButti K."/>
            <person name="Lindquist E.A."/>
            <person name="Lipzen A."/>
            <person name="Lundell T."/>
            <person name="Morin E."/>
            <person name="Murat C."/>
            <person name="Sun H."/>
            <person name="Tunlid A."/>
            <person name="Henrissat B."/>
            <person name="Grigoriev I.V."/>
            <person name="Hibbett D.S."/>
            <person name="Martin F."/>
            <person name="Nordberg H.P."/>
            <person name="Cantor M.N."/>
            <person name="Hua S.X."/>
        </authorList>
    </citation>
    <scope>NUCLEOTIDE SEQUENCE [LARGE SCALE GENOMIC DNA]</scope>
    <source>
        <strain evidence="1 2">LaAM-08-1</strain>
    </source>
</reference>
<accession>A0A0C9X9C4</accession>
<keyword evidence="2" id="KW-1185">Reference proteome</keyword>
<evidence type="ECO:0000313" key="2">
    <source>
        <dbReference type="Proteomes" id="UP000054477"/>
    </source>
</evidence>
<dbReference type="OrthoDB" id="2893272at2759"/>
<reference evidence="2" key="2">
    <citation type="submission" date="2015-01" db="EMBL/GenBank/DDBJ databases">
        <title>Evolutionary Origins and Diversification of the Mycorrhizal Mutualists.</title>
        <authorList>
            <consortium name="DOE Joint Genome Institute"/>
            <consortium name="Mycorrhizal Genomics Consortium"/>
            <person name="Kohler A."/>
            <person name="Kuo A."/>
            <person name="Nagy L.G."/>
            <person name="Floudas D."/>
            <person name="Copeland A."/>
            <person name="Barry K.W."/>
            <person name="Cichocki N."/>
            <person name="Veneault-Fourrey C."/>
            <person name="LaButti K."/>
            <person name="Lindquist E.A."/>
            <person name="Lipzen A."/>
            <person name="Lundell T."/>
            <person name="Morin E."/>
            <person name="Murat C."/>
            <person name="Riley R."/>
            <person name="Ohm R."/>
            <person name="Sun H."/>
            <person name="Tunlid A."/>
            <person name="Henrissat B."/>
            <person name="Grigoriev I.V."/>
            <person name="Hibbett D.S."/>
            <person name="Martin F."/>
        </authorList>
    </citation>
    <scope>NUCLEOTIDE SEQUENCE [LARGE SCALE GENOMIC DNA]</scope>
    <source>
        <strain evidence="2">LaAM-08-1</strain>
    </source>
</reference>
<evidence type="ECO:0008006" key="3">
    <source>
        <dbReference type="Google" id="ProtNLM"/>
    </source>
</evidence>
<dbReference type="STRING" id="1095629.A0A0C9X9C4"/>
<dbReference type="AlphaFoldDB" id="A0A0C9X9C4"/>
<sequence length="481" mass="54403">MPHRLTTLRRYKISNDVLILILEKLDPNTLYTTCKVFGRVYELVMGFQHLRYKFELAMAGMKDGTPSYYSKPLSLRLQLLLAYRENWPKLRWAQEQKVLIPAAATLVNVCGGFLYHVGGQTLDLMELPSLRTGRVPGQTKHIRFDTAPRADCVVIDPMQSLIVTSHTFGGLGSQVALRLKIRNLWTFEKHPHAASHTYECHTQVAQPVTKTSMVVCGYKMTVSLEFLGGTVKHLLIDWRTFQAMWLEEQDVHFLSPKSLLTVGYSRRGAPSMKLYNIGDLNRTTIEREYELPSIWAGSELRFSHNATPTPDVQLSRDGLFHLDPSTRVLNLTVKGGLKQSTLHWLFIKETYFRPASRADQRYVSWGHWSQACLGKDLVASEIIGVPRVIGSRIVYLESDSGSGRRISIIDFAMPANHPGSSPRTWSLIGPRARLTPNESSRSIPPSATGHRAEGICASEDNIIVMFVSFAFLDFIDKWMIR</sequence>
<name>A0A0C9X9C4_9AGAR</name>
<protein>
    <recommendedName>
        <fullName evidence="3">F-box domain-containing protein</fullName>
    </recommendedName>
</protein>
<evidence type="ECO:0000313" key="1">
    <source>
        <dbReference type="EMBL" id="KIK08845.1"/>
    </source>
</evidence>
<dbReference type="Proteomes" id="UP000054477">
    <property type="component" value="Unassembled WGS sequence"/>
</dbReference>
<dbReference type="HOGENOM" id="CLU_484981_0_0_1"/>
<organism evidence="1 2">
    <name type="scientific">Laccaria amethystina LaAM-08-1</name>
    <dbReference type="NCBI Taxonomy" id="1095629"/>
    <lineage>
        <taxon>Eukaryota</taxon>
        <taxon>Fungi</taxon>
        <taxon>Dikarya</taxon>
        <taxon>Basidiomycota</taxon>
        <taxon>Agaricomycotina</taxon>
        <taxon>Agaricomycetes</taxon>
        <taxon>Agaricomycetidae</taxon>
        <taxon>Agaricales</taxon>
        <taxon>Agaricineae</taxon>
        <taxon>Hydnangiaceae</taxon>
        <taxon>Laccaria</taxon>
    </lineage>
</organism>
<proteinExistence type="predicted"/>
<gene>
    <name evidence="1" type="ORF">K443DRAFT_84161</name>
</gene>